<evidence type="ECO:0000259" key="6">
    <source>
        <dbReference type="Pfam" id="PF00135"/>
    </source>
</evidence>
<dbReference type="GeneID" id="117648171"/>
<sequence length="597" mass="66118">MVTSTKKKVVVVGALVLVILVIVLCAVFLTKGAETGSLKEAVVTTKQGKLAGEWVTAEDPQHFTYAAFRGIPYAQPPLGNLRFKGPKPFPPWEGVRPATTEGNPCFHDATTGSEDCLYLNVYTPRIPSAENNPQMAVYVFIYGGAFQRGSSSAEDWGPDFLVTQDIVVVTMNYRTGVFASLSLDTDEVPGNSGMKDQLHVLRWVKENIEGFGGDPSKVTLGGHSSGGVHASWLTLVPQTKGLIRAAIIQSGTALCGLSIPKTNIELAKLVYEQLTGTTTDDKSAMTSVFKSAGMLDLYYAGANASLIMKQAKGLGMEMAIAYAPFIEQREQGEEEKLITKDPESYIIDKDANNIPIILGETAQEWTLAFSQIDMFGNETKLNEHIANLTTYVPRSIMPGSDTQDLLKIKDFVPTVNVDEIVKKLTEFYFKNDDDKHCGTNCKMDKYLHQAAIKADTSHFLRLRSKYIQEPTYAYVFNLRTDYNIDLSALPPPFRSDVVHADELGYIWKQKQNTYRYGNDTAAIASRRLVRMLANFVKEGNPTPNIDDVINVKWQPVTHGAEETYLEITANLEKRTASMADSEIWSDIYSSFRAYKSP</sequence>
<gene>
    <name evidence="8" type="primary">LOC117648171</name>
</gene>
<evidence type="ECO:0000256" key="3">
    <source>
        <dbReference type="ARBA" id="ARBA00022801"/>
    </source>
</evidence>
<reference evidence="8" key="1">
    <citation type="submission" date="2025-08" db="UniProtKB">
        <authorList>
            <consortium name="RefSeq"/>
        </authorList>
    </citation>
    <scope>IDENTIFICATION</scope>
    <source>
        <tissue evidence="8">Total insect</tissue>
    </source>
</reference>
<evidence type="ECO:0000256" key="1">
    <source>
        <dbReference type="ARBA" id="ARBA00005964"/>
    </source>
</evidence>
<evidence type="ECO:0000313" key="8">
    <source>
        <dbReference type="RefSeq" id="XP_034246352.1"/>
    </source>
</evidence>
<dbReference type="InterPro" id="IPR050309">
    <property type="entry name" value="Type-B_Carboxylest/Lipase"/>
</dbReference>
<name>A0A6P8ZCH3_THRPL</name>
<comment type="similarity">
    <text evidence="1 5">Belongs to the type-B carboxylesterase/lipase family.</text>
</comment>
<dbReference type="KEGG" id="tpal:117648171"/>
<dbReference type="Proteomes" id="UP000515158">
    <property type="component" value="Unplaced"/>
</dbReference>
<evidence type="ECO:0000256" key="2">
    <source>
        <dbReference type="ARBA" id="ARBA00022487"/>
    </source>
</evidence>
<dbReference type="InterPro" id="IPR029058">
    <property type="entry name" value="AB_hydrolase_fold"/>
</dbReference>
<evidence type="ECO:0000313" key="7">
    <source>
        <dbReference type="Proteomes" id="UP000515158"/>
    </source>
</evidence>
<keyword evidence="3 5" id="KW-0378">Hydrolase</keyword>
<dbReference type="PANTHER" id="PTHR11559">
    <property type="entry name" value="CARBOXYLESTERASE"/>
    <property type="match status" value="1"/>
</dbReference>
<dbReference type="RefSeq" id="XP_034246352.1">
    <property type="nucleotide sequence ID" value="XM_034390461.1"/>
</dbReference>
<dbReference type="PROSITE" id="PS00941">
    <property type="entry name" value="CARBOXYLESTERASE_B_2"/>
    <property type="match status" value="1"/>
</dbReference>
<dbReference type="InterPro" id="IPR019819">
    <property type="entry name" value="Carboxylesterase_B_CS"/>
</dbReference>
<dbReference type="AlphaFoldDB" id="A0A6P8ZCH3"/>
<dbReference type="GO" id="GO:0052689">
    <property type="term" value="F:carboxylic ester hydrolase activity"/>
    <property type="evidence" value="ECO:0007669"/>
    <property type="project" value="UniProtKB-KW"/>
</dbReference>
<keyword evidence="4" id="KW-0325">Glycoprotein</keyword>
<keyword evidence="2" id="KW-0719">Serine esterase</keyword>
<dbReference type="OrthoDB" id="408631at2759"/>
<dbReference type="InterPro" id="IPR019826">
    <property type="entry name" value="Carboxylesterase_B_AS"/>
</dbReference>
<dbReference type="Gene3D" id="3.40.50.1820">
    <property type="entry name" value="alpha/beta hydrolase"/>
    <property type="match status" value="1"/>
</dbReference>
<dbReference type="EC" id="3.1.1.-" evidence="5"/>
<dbReference type="PROSITE" id="PS00122">
    <property type="entry name" value="CARBOXYLESTERASE_B_1"/>
    <property type="match status" value="1"/>
</dbReference>
<accession>A0A6P8ZCH3</accession>
<evidence type="ECO:0000256" key="5">
    <source>
        <dbReference type="RuleBase" id="RU361235"/>
    </source>
</evidence>
<protein>
    <recommendedName>
        <fullName evidence="5">Carboxylic ester hydrolase</fullName>
        <ecNumber evidence="5">3.1.1.-</ecNumber>
    </recommendedName>
</protein>
<dbReference type="InterPro" id="IPR002018">
    <property type="entry name" value="CarbesteraseB"/>
</dbReference>
<proteinExistence type="inferred from homology"/>
<feature type="domain" description="Carboxylesterase type B" evidence="6">
    <location>
        <begin position="40"/>
        <end position="574"/>
    </location>
</feature>
<organism evidence="8">
    <name type="scientific">Thrips palmi</name>
    <name type="common">Melon thrips</name>
    <dbReference type="NCBI Taxonomy" id="161013"/>
    <lineage>
        <taxon>Eukaryota</taxon>
        <taxon>Metazoa</taxon>
        <taxon>Ecdysozoa</taxon>
        <taxon>Arthropoda</taxon>
        <taxon>Hexapoda</taxon>
        <taxon>Insecta</taxon>
        <taxon>Pterygota</taxon>
        <taxon>Neoptera</taxon>
        <taxon>Paraneoptera</taxon>
        <taxon>Thysanoptera</taxon>
        <taxon>Terebrantia</taxon>
        <taxon>Thripoidea</taxon>
        <taxon>Thripidae</taxon>
        <taxon>Thrips</taxon>
    </lineage>
</organism>
<keyword evidence="7" id="KW-1185">Reference proteome</keyword>
<dbReference type="Pfam" id="PF00135">
    <property type="entry name" value="COesterase"/>
    <property type="match status" value="1"/>
</dbReference>
<dbReference type="InParanoid" id="A0A6P8ZCH3"/>
<evidence type="ECO:0000256" key="4">
    <source>
        <dbReference type="ARBA" id="ARBA00023180"/>
    </source>
</evidence>
<dbReference type="SUPFAM" id="SSF53474">
    <property type="entry name" value="alpha/beta-Hydrolases"/>
    <property type="match status" value="1"/>
</dbReference>